<dbReference type="InterPro" id="IPR050187">
    <property type="entry name" value="Lipid_Phosphate_FormReg"/>
</dbReference>
<evidence type="ECO:0000256" key="3">
    <source>
        <dbReference type="ARBA" id="ARBA00022777"/>
    </source>
</evidence>
<dbReference type="EMBL" id="JANUCP010000002">
    <property type="protein sequence ID" value="MCS3919181.1"/>
    <property type="molecule type" value="Genomic_DNA"/>
</dbReference>
<dbReference type="RefSeq" id="WP_259095373.1">
    <property type="nucleotide sequence ID" value="NZ_CP130454.1"/>
</dbReference>
<dbReference type="Proteomes" id="UP001204798">
    <property type="component" value="Unassembled WGS sequence"/>
</dbReference>
<feature type="domain" description="DAGKc" evidence="5">
    <location>
        <begin position="2"/>
        <end position="131"/>
    </location>
</feature>
<keyword evidence="3 6" id="KW-0418">Kinase</keyword>
<dbReference type="Pfam" id="PF00781">
    <property type="entry name" value="DAGK_cat"/>
    <property type="match status" value="1"/>
</dbReference>
<dbReference type="GO" id="GO:0016301">
    <property type="term" value="F:kinase activity"/>
    <property type="evidence" value="ECO:0007669"/>
    <property type="project" value="UniProtKB-KW"/>
</dbReference>
<comment type="caution">
    <text evidence="6">The sequence shown here is derived from an EMBL/GenBank/DDBJ whole genome shotgun (WGS) entry which is preliminary data.</text>
</comment>
<dbReference type="InterPro" id="IPR016064">
    <property type="entry name" value="NAD/diacylglycerol_kinase_sf"/>
</dbReference>
<dbReference type="PANTHER" id="PTHR12358">
    <property type="entry name" value="SPHINGOSINE KINASE"/>
    <property type="match status" value="1"/>
</dbReference>
<keyword evidence="7" id="KW-1185">Reference proteome</keyword>
<sequence>MRDEREVLLIVNPQSGGGRGQKWAPRLEGELERHGWKVKTVLTEQRGSATEVVMTSDANLILVAGGDGVFHDAINGLWKSGKSIPIGLIPIGTGNVFAANMGISPHPIEALEQLLNGQVQWLDVGEAHNQIFHCSLGIGFDAYVVAQMETVSKPQKRVLGKLVYFLQALRHSFRYRWSSLRVEAELADGTVKVWEKDAWLVLISNLPDYGGVKITPNAKPDDGLLDICILPSRSKIDYYRFAMMGLLGWHLHHPEVVIAQIRSAQIVSEPPVPTQMDGELTPPTPVTVRVIPKAIPVLLPSTS</sequence>
<evidence type="ECO:0000313" key="7">
    <source>
        <dbReference type="Proteomes" id="UP001204798"/>
    </source>
</evidence>
<dbReference type="SUPFAM" id="SSF111331">
    <property type="entry name" value="NAD kinase/diacylglycerol kinase-like"/>
    <property type="match status" value="1"/>
</dbReference>
<name>A0ABT2EP17_9BACT</name>
<keyword evidence="1" id="KW-0808">Transferase</keyword>
<evidence type="ECO:0000256" key="1">
    <source>
        <dbReference type="ARBA" id="ARBA00022679"/>
    </source>
</evidence>
<protein>
    <submittedName>
        <fullName evidence="6">YegS/Rv2252/BmrU family lipid kinase</fullName>
    </submittedName>
</protein>
<accession>A0ABT2EP17</accession>
<dbReference type="InterPro" id="IPR017438">
    <property type="entry name" value="ATP-NAD_kinase_N"/>
</dbReference>
<proteinExistence type="predicted"/>
<evidence type="ECO:0000259" key="5">
    <source>
        <dbReference type="PROSITE" id="PS50146"/>
    </source>
</evidence>
<keyword evidence="4" id="KW-0067">ATP-binding</keyword>
<gene>
    <name evidence="6" type="ORF">M2350_001581</name>
</gene>
<keyword evidence="2" id="KW-0547">Nucleotide-binding</keyword>
<dbReference type="InterPro" id="IPR045540">
    <property type="entry name" value="YegS/DAGK_C"/>
</dbReference>
<evidence type="ECO:0000256" key="2">
    <source>
        <dbReference type="ARBA" id="ARBA00022741"/>
    </source>
</evidence>
<dbReference type="SMART" id="SM00046">
    <property type="entry name" value="DAGKc"/>
    <property type="match status" value="1"/>
</dbReference>
<dbReference type="Gene3D" id="2.60.200.40">
    <property type="match status" value="1"/>
</dbReference>
<dbReference type="Pfam" id="PF19279">
    <property type="entry name" value="YegS_C"/>
    <property type="match status" value="1"/>
</dbReference>
<dbReference type="Gene3D" id="3.40.50.10330">
    <property type="entry name" value="Probable inorganic polyphosphate/atp-NAD kinase, domain 1"/>
    <property type="match status" value="1"/>
</dbReference>
<dbReference type="InterPro" id="IPR001206">
    <property type="entry name" value="Diacylglycerol_kinase_cat_dom"/>
</dbReference>
<evidence type="ECO:0000313" key="6">
    <source>
        <dbReference type="EMBL" id="MCS3919181.1"/>
    </source>
</evidence>
<dbReference type="PANTHER" id="PTHR12358:SF54">
    <property type="entry name" value="SPHINGOSINE KINASE RELATED PROTEIN"/>
    <property type="match status" value="1"/>
</dbReference>
<dbReference type="NCBIfam" id="TIGR00147">
    <property type="entry name" value="YegS/Rv2252/BmrU family lipid kinase"/>
    <property type="match status" value="1"/>
</dbReference>
<dbReference type="PROSITE" id="PS50146">
    <property type="entry name" value="DAGK"/>
    <property type="match status" value="1"/>
</dbReference>
<reference evidence="6 7" key="1">
    <citation type="submission" date="2022-08" db="EMBL/GenBank/DDBJ databases">
        <title>Bacterial and archaeal communities from various locations to study Microbial Dark Matter (Phase II).</title>
        <authorList>
            <person name="Stepanauskas R."/>
        </authorList>
    </citation>
    <scope>NUCLEOTIDE SEQUENCE [LARGE SCALE GENOMIC DNA]</scope>
    <source>
        <strain evidence="6 7">PD1</strain>
    </source>
</reference>
<evidence type="ECO:0000256" key="4">
    <source>
        <dbReference type="ARBA" id="ARBA00022840"/>
    </source>
</evidence>
<organism evidence="6 7">
    <name type="scientific">Candidatus Fervidibacter sacchari</name>
    <dbReference type="NCBI Taxonomy" id="1448929"/>
    <lineage>
        <taxon>Bacteria</taxon>
        <taxon>Candidatus Fervidibacterota</taxon>
        <taxon>Candidatus Fervidibacter</taxon>
    </lineage>
</organism>
<dbReference type="InterPro" id="IPR005218">
    <property type="entry name" value="Diacylglycerol/lipid_kinase"/>
</dbReference>